<gene>
    <name evidence="3" type="ORF">CONCODRAFT_70877</name>
</gene>
<sequence>MKFLTIAAFTTFALAQSTNNTNQANNTAPTNTHQSEVDVYTKCLSTRTCGFDRACQEGCAGLAYNQTAKYIGDLQTCIRSCNTTLAAEAYLQCYTNCDKNTNINTNIPSNSTNSSSSSNTNSNGKSSNGVKTQIFTWSVAACLGLAFMTL</sequence>
<evidence type="ECO:0000256" key="2">
    <source>
        <dbReference type="SAM" id="SignalP"/>
    </source>
</evidence>
<dbReference type="AlphaFoldDB" id="A0A137P599"/>
<reference evidence="3 4" key="1">
    <citation type="journal article" date="2015" name="Genome Biol. Evol.">
        <title>Phylogenomic analyses indicate that early fungi evolved digesting cell walls of algal ancestors of land plants.</title>
        <authorList>
            <person name="Chang Y."/>
            <person name="Wang S."/>
            <person name="Sekimoto S."/>
            <person name="Aerts A.L."/>
            <person name="Choi C."/>
            <person name="Clum A."/>
            <person name="LaButti K.M."/>
            <person name="Lindquist E.A."/>
            <person name="Yee Ngan C."/>
            <person name="Ohm R.A."/>
            <person name="Salamov A.A."/>
            <person name="Grigoriev I.V."/>
            <person name="Spatafora J.W."/>
            <person name="Berbee M.L."/>
        </authorList>
    </citation>
    <scope>NUCLEOTIDE SEQUENCE [LARGE SCALE GENOMIC DNA]</scope>
    <source>
        <strain evidence="3 4">NRRL 28638</strain>
    </source>
</reference>
<feature type="signal peptide" evidence="2">
    <location>
        <begin position="1"/>
        <end position="15"/>
    </location>
</feature>
<proteinExistence type="predicted"/>
<feature type="chain" id="PRO_5013266504" description="Extracellular membrane protein CFEM domain-containing protein" evidence="2">
    <location>
        <begin position="16"/>
        <end position="150"/>
    </location>
</feature>
<evidence type="ECO:0000256" key="1">
    <source>
        <dbReference type="SAM" id="MobiDB-lite"/>
    </source>
</evidence>
<keyword evidence="4" id="KW-1185">Reference proteome</keyword>
<dbReference type="Proteomes" id="UP000070444">
    <property type="component" value="Unassembled WGS sequence"/>
</dbReference>
<organism evidence="3 4">
    <name type="scientific">Conidiobolus coronatus (strain ATCC 28846 / CBS 209.66 / NRRL 28638)</name>
    <name type="common">Delacroixia coronata</name>
    <dbReference type="NCBI Taxonomy" id="796925"/>
    <lineage>
        <taxon>Eukaryota</taxon>
        <taxon>Fungi</taxon>
        <taxon>Fungi incertae sedis</taxon>
        <taxon>Zoopagomycota</taxon>
        <taxon>Entomophthoromycotina</taxon>
        <taxon>Entomophthoromycetes</taxon>
        <taxon>Entomophthorales</taxon>
        <taxon>Ancylistaceae</taxon>
        <taxon>Conidiobolus</taxon>
    </lineage>
</organism>
<dbReference type="EMBL" id="KQ964510">
    <property type="protein sequence ID" value="KXN70192.1"/>
    <property type="molecule type" value="Genomic_DNA"/>
</dbReference>
<protein>
    <recommendedName>
        <fullName evidence="5">Extracellular membrane protein CFEM domain-containing protein</fullName>
    </recommendedName>
</protein>
<evidence type="ECO:0000313" key="3">
    <source>
        <dbReference type="EMBL" id="KXN70192.1"/>
    </source>
</evidence>
<evidence type="ECO:0008006" key="5">
    <source>
        <dbReference type="Google" id="ProtNLM"/>
    </source>
</evidence>
<name>A0A137P599_CONC2</name>
<evidence type="ECO:0000313" key="4">
    <source>
        <dbReference type="Proteomes" id="UP000070444"/>
    </source>
</evidence>
<feature type="region of interest" description="Disordered" evidence="1">
    <location>
        <begin position="108"/>
        <end position="128"/>
    </location>
</feature>
<keyword evidence="2" id="KW-0732">Signal</keyword>
<accession>A0A137P599</accession>